<keyword evidence="1" id="KW-0150">Chloroplast</keyword>
<sequence length="157" mass="17711">MGSLWEHNVDYGKEERRMVDGLIVQNKSVIAIVENKKPSDFQTNAQKNKALQQGLEVAQKLGAPITIATDTKETVWANTLTKNKIKDINGNVLKEIFDPKDEKTADLIEQIKSSINEHCDQIKPKNFVNPTDLAISIWQDIWQVNGATPETCLYTFV</sequence>
<protein>
    <submittedName>
        <fullName evidence="1">Uncharacterized protein</fullName>
    </submittedName>
</protein>
<geneLocation type="chloroplast" evidence="1"/>
<reference evidence="1" key="2">
    <citation type="journal article" date="2019" name="Mol. Phylogenet. Evol.">
        <title>Reassessment of the classification of bryopsidales (chlorophyta) based on chloroplast phylogenomic analyses.</title>
        <authorList>
            <person name="Cremen M.C."/>
            <person name="Leliaert F."/>
            <person name="West J."/>
            <person name="Lam D.W."/>
            <person name="Shimada S."/>
            <person name="Lopez-Bautista J.M."/>
            <person name="Verbruggen H."/>
        </authorList>
    </citation>
    <scope>NUCLEOTIDE SEQUENCE</scope>
</reference>
<gene>
    <name evidence="1" type="primary">orf157</name>
</gene>
<reference evidence="1" key="1">
    <citation type="submission" date="2018-07" db="EMBL/GenBank/DDBJ databases">
        <authorList>
            <person name="Quirk P.G."/>
            <person name="Krulwich T.A."/>
        </authorList>
    </citation>
    <scope>NUCLEOTIDE SEQUENCE</scope>
</reference>
<evidence type="ECO:0000313" key="1">
    <source>
        <dbReference type="EMBL" id="AYC64655.1"/>
    </source>
</evidence>
<dbReference type="EMBL" id="MH591101">
    <property type="protein sequence ID" value="AYC64655.1"/>
    <property type="molecule type" value="Genomic_DNA"/>
</dbReference>
<organism evidence="1">
    <name type="scientific">Halimeda minima</name>
    <dbReference type="NCBI Taxonomy" id="170427"/>
    <lineage>
        <taxon>Eukaryota</taxon>
        <taxon>Viridiplantae</taxon>
        <taxon>Chlorophyta</taxon>
        <taxon>core chlorophytes</taxon>
        <taxon>Ulvophyceae</taxon>
        <taxon>TCBD clade</taxon>
        <taxon>Bryopsidales</taxon>
        <taxon>Halimedineae</taxon>
        <taxon>Halimedaceae</taxon>
        <taxon>Halimedeae</taxon>
        <taxon>Halimeda</taxon>
    </lineage>
</organism>
<keyword evidence="1" id="KW-0934">Plastid</keyword>
<accession>A0A386AYY9</accession>
<proteinExistence type="predicted"/>
<name>A0A386AYY9_9CHLO</name>
<dbReference type="AlphaFoldDB" id="A0A386AYY9"/>